<evidence type="ECO:0000313" key="2">
    <source>
        <dbReference type="Proteomes" id="UP000467840"/>
    </source>
</evidence>
<dbReference type="PANTHER" id="PTHR33070">
    <property type="entry name" value="OS06G0725500 PROTEIN"/>
    <property type="match status" value="1"/>
</dbReference>
<sequence>MNSVHIPVRSISLPSRLHPNSLKIEEELIKLKSREFLSSDSTTNSTGAESIQLRLTKLAELFIRIEELTHSSQTQQAFHPQHLNQVEQVLDGSVGLIDVCSTARDMFLSVQEHIRDLQSALRRRGKDSSSVESDVQTYISFRKKAKKDITKSLATLKKLESSALSFPTLDEEHHLLYVIKVIKEAHAIAATIIRSALLFLSLPATKTNMVGRLLISKLTRSGLLASDREEKIFNEVGKVDIALCSIHGQMRKNNNVKFDLQQAQERLGTLSNLNVEFAERGIARVSGKIDPEKLLLMLAKAGKHADLLWLDSGNHSANPPIGHATMILSASETAPFGADSIQIGLVGLAELYNCVDDIILSPHAQQALSRYQSGKLVEEALEGSLTLLDTCGTANDILLKMNEHVLTLQSTFRRRGRNSGIEG</sequence>
<dbReference type="GO" id="GO:0048364">
    <property type="term" value="P:root development"/>
    <property type="evidence" value="ECO:0007669"/>
    <property type="project" value="InterPro"/>
</dbReference>
<gene>
    <name evidence="1" type="ORF">GH714_016466</name>
</gene>
<protein>
    <submittedName>
        <fullName evidence="1">Uncharacterized protein</fullName>
    </submittedName>
</protein>
<reference evidence="1 2" key="1">
    <citation type="journal article" date="2020" name="Mol. Plant">
        <title>The Chromosome-Based Rubber Tree Genome Provides New Insights into Spurge Genome Evolution and Rubber Biosynthesis.</title>
        <authorList>
            <person name="Liu J."/>
            <person name="Shi C."/>
            <person name="Shi C.C."/>
            <person name="Li W."/>
            <person name="Zhang Q.J."/>
            <person name="Zhang Y."/>
            <person name="Li K."/>
            <person name="Lu H.F."/>
            <person name="Shi C."/>
            <person name="Zhu S.T."/>
            <person name="Xiao Z.Y."/>
            <person name="Nan H."/>
            <person name="Yue Y."/>
            <person name="Zhu X.G."/>
            <person name="Wu Y."/>
            <person name="Hong X.N."/>
            <person name="Fan G.Y."/>
            <person name="Tong Y."/>
            <person name="Zhang D."/>
            <person name="Mao C.L."/>
            <person name="Liu Y.L."/>
            <person name="Hao S.J."/>
            <person name="Liu W.Q."/>
            <person name="Lv M.Q."/>
            <person name="Zhang H.B."/>
            <person name="Liu Y."/>
            <person name="Hu-Tang G.R."/>
            <person name="Wang J.P."/>
            <person name="Wang J.H."/>
            <person name="Sun Y.H."/>
            <person name="Ni S.B."/>
            <person name="Chen W.B."/>
            <person name="Zhang X.C."/>
            <person name="Jiao Y.N."/>
            <person name="Eichler E.E."/>
            <person name="Li G.H."/>
            <person name="Liu X."/>
            <person name="Gao L.Z."/>
        </authorList>
    </citation>
    <scope>NUCLEOTIDE SEQUENCE [LARGE SCALE GENOMIC DNA]</scope>
    <source>
        <strain evidence="2">cv. GT1</strain>
        <tissue evidence="1">Leaf</tissue>
    </source>
</reference>
<dbReference type="GO" id="GO:0048367">
    <property type="term" value="P:shoot system development"/>
    <property type="evidence" value="ECO:0007669"/>
    <property type="project" value="InterPro"/>
</dbReference>
<keyword evidence="2" id="KW-1185">Reference proteome</keyword>
<proteinExistence type="predicted"/>
<dbReference type="InterPro" id="IPR004320">
    <property type="entry name" value="BPS1_pln"/>
</dbReference>
<dbReference type="Proteomes" id="UP000467840">
    <property type="component" value="Chromosome 9"/>
</dbReference>
<name>A0A6A6M2Z9_HEVBR</name>
<dbReference type="PANTHER" id="PTHR33070:SF120">
    <property type="entry name" value="EXPRESSED PROTEIN"/>
    <property type="match status" value="1"/>
</dbReference>
<dbReference type="EMBL" id="JAAGAX010000008">
    <property type="protein sequence ID" value="KAF2306329.1"/>
    <property type="molecule type" value="Genomic_DNA"/>
</dbReference>
<accession>A0A6A6M2Z9</accession>
<comment type="caution">
    <text evidence="1">The sequence shown here is derived from an EMBL/GenBank/DDBJ whole genome shotgun (WGS) entry which is preliminary data.</text>
</comment>
<organism evidence="1 2">
    <name type="scientific">Hevea brasiliensis</name>
    <name type="common">Para rubber tree</name>
    <name type="synonym">Siphonia brasiliensis</name>
    <dbReference type="NCBI Taxonomy" id="3981"/>
    <lineage>
        <taxon>Eukaryota</taxon>
        <taxon>Viridiplantae</taxon>
        <taxon>Streptophyta</taxon>
        <taxon>Embryophyta</taxon>
        <taxon>Tracheophyta</taxon>
        <taxon>Spermatophyta</taxon>
        <taxon>Magnoliopsida</taxon>
        <taxon>eudicotyledons</taxon>
        <taxon>Gunneridae</taxon>
        <taxon>Pentapetalae</taxon>
        <taxon>rosids</taxon>
        <taxon>fabids</taxon>
        <taxon>Malpighiales</taxon>
        <taxon>Euphorbiaceae</taxon>
        <taxon>Crotonoideae</taxon>
        <taxon>Micrandreae</taxon>
        <taxon>Hevea</taxon>
    </lineage>
</organism>
<evidence type="ECO:0000313" key="1">
    <source>
        <dbReference type="EMBL" id="KAF2306329.1"/>
    </source>
</evidence>
<dbReference type="AlphaFoldDB" id="A0A6A6M2Z9"/>
<dbReference type="Pfam" id="PF03087">
    <property type="entry name" value="BPS1"/>
    <property type="match status" value="2"/>
</dbReference>